<dbReference type="PANTHER" id="PTHR43654:SF1">
    <property type="entry name" value="ISOPENTENYL PHOSPHATE KINASE"/>
    <property type="match status" value="1"/>
</dbReference>
<evidence type="ECO:0000256" key="8">
    <source>
        <dbReference type="ARBA" id="ARBA00023229"/>
    </source>
</evidence>
<evidence type="ECO:0000256" key="9">
    <source>
        <dbReference type="ARBA" id="ARBA00049063"/>
    </source>
</evidence>
<protein>
    <recommendedName>
        <fullName evidence="3">Isopentenyl phosphate kinase</fullName>
        <ecNumber evidence="2">2.7.4.26</ecNumber>
    </recommendedName>
</protein>
<dbReference type="InterPro" id="IPR001048">
    <property type="entry name" value="Asp/Glu/Uridylate_kinase"/>
</dbReference>
<name>A0A0F9QAY4_9ZZZZ</name>
<proteinExistence type="inferred from homology"/>
<comment type="catalytic activity">
    <reaction evidence="9">
        <text>isopentenyl phosphate + ATP = isopentenyl diphosphate + ADP</text>
        <dbReference type="Rhea" id="RHEA:33963"/>
        <dbReference type="ChEBI" id="CHEBI:30616"/>
        <dbReference type="ChEBI" id="CHEBI:65078"/>
        <dbReference type="ChEBI" id="CHEBI:128769"/>
        <dbReference type="ChEBI" id="CHEBI:456216"/>
        <dbReference type="EC" id="2.7.4.26"/>
    </reaction>
</comment>
<organism evidence="11">
    <name type="scientific">marine sediment metagenome</name>
    <dbReference type="NCBI Taxonomy" id="412755"/>
    <lineage>
        <taxon>unclassified sequences</taxon>
        <taxon>metagenomes</taxon>
        <taxon>ecological metagenomes</taxon>
    </lineage>
</organism>
<evidence type="ECO:0000256" key="3">
    <source>
        <dbReference type="ARBA" id="ARBA00017267"/>
    </source>
</evidence>
<dbReference type="InterPro" id="IPR024192">
    <property type="entry name" value="Fosfomycin_R_FomA-type"/>
</dbReference>
<dbReference type="EMBL" id="LAZR01001666">
    <property type="protein sequence ID" value="KKN41145.1"/>
    <property type="molecule type" value="Genomic_DNA"/>
</dbReference>
<evidence type="ECO:0000256" key="7">
    <source>
        <dbReference type="ARBA" id="ARBA00022840"/>
    </source>
</evidence>
<dbReference type="NCBIfam" id="NF040647">
    <property type="entry name" value="IPPK_Arch"/>
    <property type="match status" value="1"/>
</dbReference>
<keyword evidence="8" id="KW-0414">Isoprene biosynthesis</keyword>
<dbReference type="GO" id="GO:0102043">
    <property type="term" value="F:isopentenyl phosphate kinase activity"/>
    <property type="evidence" value="ECO:0007669"/>
    <property type="project" value="UniProtKB-EC"/>
</dbReference>
<dbReference type="GO" id="GO:0016114">
    <property type="term" value="P:terpenoid biosynthetic process"/>
    <property type="evidence" value="ECO:0007669"/>
    <property type="project" value="TreeGrafter"/>
</dbReference>
<dbReference type="GO" id="GO:0005829">
    <property type="term" value="C:cytosol"/>
    <property type="evidence" value="ECO:0007669"/>
    <property type="project" value="TreeGrafter"/>
</dbReference>
<comment type="caution">
    <text evidence="11">The sequence shown here is derived from an EMBL/GenBank/DDBJ whole genome shotgun (WGS) entry which is preliminary data.</text>
</comment>
<sequence length="272" mass="30468">MNTKNEIILLKLGGSLLTDKNKPKSIREDIVKSAIQQIIDANVKLILIHGGGSFGHPLAKQYAISKGIDVSIKNQILGLTKTHHAMNEFNSFIVNSFLEKNYPVLPIQPSSIFIRDSNDIYIHSIDIIETSLNLNILPILYGDIILDTQGSFSILSGDQIIFKLCECIEKFQILKVIFAMETDGIYIIDKEKDNNKPILATNLYSNQLEFLHLANLEQKIDVTGGIEGKINSIKKICDQNIPVQLINGLKNDYIYNSLKNQKINCTNVLIDS</sequence>
<gene>
    <name evidence="11" type="ORF">LCGC14_0726270</name>
</gene>
<evidence type="ECO:0000313" key="11">
    <source>
        <dbReference type="EMBL" id="KKN41145.1"/>
    </source>
</evidence>
<feature type="domain" description="Aspartate/glutamate/uridylate kinase" evidence="10">
    <location>
        <begin position="7"/>
        <end position="247"/>
    </location>
</feature>
<evidence type="ECO:0000256" key="5">
    <source>
        <dbReference type="ARBA" id="ARBA00022741"/>
    </source>
</evidence>
<dbReference type="Pfam" id="PF00696">
    <property type="entry name" value="AA_kinase"/>
    <property type="match status" value="1"/>
</dbReference>
<keyword evidence="7" id="KW-0067">ATP-binding</keyword>
<evidence type="ECO:0000256" key="6">
    <source>
        <dbReference type="ARBA" id="ARBA00022777"/>
    </source>
</evidence>
<dbReference type="CDD" id="cd04241">
    <property type="entry name" value="AAK_FomA-like"/>
    <property type="match status" value="1"/>
</dbReference>
<evidence type="ECO:0000256" key="2">
    <source>
        <dbReference type="ARBA" id="ARBA00012908"/>
    </source>
</evidence>
<dbReference type="GO" id="GO:0005524">
    <property type="term" value="F:ATP binding"/>
    <property type="evidence" value="ECO:0007669"/>
    <property type="project" value="UniProtKB-KW"/>
</dbReference>
<dbReference type="InterPro" id="IPR036393">
    <property type="entry name" value="AceGlu_kinase-like_sf"/>
</dbReference>
<dbReference type="AlphaFoldDB" id="A0A0F9QAY4"/>
<keyword evidence="5" id="KW-0547">Nucleotide-binding</keyword>
<dbReference type="SUPFAM" id="SSF53633">
    <property type="entry name" value="Carbamate kinase-like"/>
    <property type="match status" value="1"/>
</dbReference>
<keyword evidence="4" id="KW-0808">Transferase</keyword>
<dbReference type="GO" id="GO:0016301">
    <property type="term" value="F:kinase activity"/>
    <property type="evidence" value="ECO:0007669"/>
    <property type="project" value="UniProtKB-KW"/>
</dbReference>
<dbReference type="PANTHER" id="PTHR43654">
    <property type="entry name" value="GLUTAMATE 5-KINASE"/>
    <property type="match status" value="1"/>
</dbReference>
<dbReference type="Gene3D" id="3.40.1160.10">
    <property type="entry name" value="Acetylglutamate kinase-like"/>
    <property type="match status" value="1"/>
</dbReference>
<reference evidence="11" key="1">
    <citation type="journal article" date="2015" name="Nature">
        <title>Complex archaea that bridge the gap between prokaryotes and eukaryotes.</title>
        <authorList>
            <person name="Spang A."/>
            <person name="Saw J.H."/>
            <person name="Jorgensen S.L."/>
            <person name="Zaremba-Niedzwiedzka K."/>
            <person name="Martijn J."/>
            <person name="Lind A.E."/>
            <person name="van Eijk R."/>
            <person name="Schleper C."/>
            <person name="Guy L."/>
            <person name="Ettema T.J."/>
        </authorList>
    </citation>
    <scope>NUCLEOTIDE SEQUENCE</scope>
</reference>
<accession>A0A0F9QAY4</accession>
<dbReference type="PIRSF" id="PIRSF016496">
    <property type="entry name" value="Kin_FomA"/>
    <property type="match status" value="1"/>
</dbReference>
<evidence type="ECO:0000259" key="10">
    <source>
        <dbReference type="Pfam" id="PF00696"/>
    </source>
</evidence>
<evidence type="ECO:0000256" key="4">
    <source>
        <dbReference type="ARBA" id="ARBA00022679"/>
    </source>
</evidence>
<dbReference type="EC" id="2.7.4.26" evidence="2"/>
<comment type="similarity">
    <text evidence="1">Belongs to the isopentenyl phosphate kinase family.</text>
</comment>
<evidence type="ECO:0000256" key="1">
    <source>
        <dbReference type="ARBA" id="ARBA00010540"/>
    </source>
</evidence>
<keyword evidence="6" id="KW-0418">Kinase</keyword>